<sequence>MSSVCVGLVFARLARQGGRSCAAGAESSAMLSVLLRPQPRFAGAHDAAQHPSSSGNGETSFKTSRRRGGLLGWHNWPRMYSSLREEASEYETAAYHDDDGGGSDGDTFADEVMRCGDERTLWAAVLDRGRPLRQQEFKAISSQMSYLGRNEMAGGDSDAANAAVALLLDHVESSIDDLDATDVEDALEAFNDFPGAVIPRELGSRLVRAYSAMEPRDGNKNIRRLLVASRKSLASRDARIFEDLLDQLVDRRLGHKSRRDLANALWSLRVDGLDRRVRRRAVARAVERFAEACESFPPAGGEEGALNACRQYSQVIAALPRMGRSGGAQVAARLLRSMLRDTEGFDVHPSHWVVVVDAVHKLNAAGKHAEPLGAPLEEVVRRFLSSDDLAEAKQVAVFLCASRYLDLIQGEGKRDRIVRDLLGVFHGKLAHAAPKETGNVLGSLARMRVSPSGEVLKDVLSSFLGSLAEAQKRQISQCLVGAAKLGLDLSGEETNAIMDRYWEEESSVNTWHVGGLMWALSRLDRRRNVGARIADGIPRLLEEFVGCMRTSGGEVNPIHVSQALQGATVLQARSQGDRERVAQNVKALVMTLAGNPGCNSQVLANSLASLRKLRGGLGNIFDEETTKEISSLFGRLARSQTPKINELAQAISAVSELGLSIDPAVLELALEKALKGFYGSTEANKAEFGCPSLSKIIFSASKMEGIRAVSQDLRVAVVHAYEALPVEVQQRARGTKHARDDRFRILNHSRAFLKAEVVAA</sequence>
<proteinExistence type="predicted"/>
<feature type="compositionally biased region" description="Polar residues" evidence="1">
    <location>
        <begin position="50"/>
        <end position="62"/>
    </location>
</feature>
<gene>
    <name evidence="2" type="ORF">HKI87_17g85310</name>
</gene>
<evidence type="ECO:0000313" key="2">
    <source>
        <dbReference type="EMBL" id="WZN66959.1"/>
    </source>
</evidence>
<evidence type="ECO:0000313" key="3">
    <source>
        <dbReference type="Proteomes" id="UP001472866"/>
    </source>
</evidence>
<feature type="region of interest" description="Disordered" evidence="1">
    <location>
        <begin position="43"/>
        <end position="65"/>
    </location>
</feature>
<name>A0AAX4PKQ3_9CHLO</name>
<dbReference type="AlphaFoldDB" id="A0AAX4PKQ3"/>
<keyword evidence="3" id="KW-1185">Reference proteome</keyword>
<organism evidence="2 3">
    <name type="scientific">Chloropicon roscoffensis</name>
    <dbReference type="NCBI Taxonomy" id="1461544"/>
    <lineage>
        <taxon>Eukaryota</taxon>
        <taxon>Viridiplantae</taxon>
        <taxon>Chlorophyta</taxon>
        <taxon>Chloropicophyceae</taxon>
        <taxon>Chloropicales</taxon>
        <taxon>Chloropicaceae</taxon>
        <taxon>Chloropicon</taxon>
    </lineage>
</organism>
<protein>
    <submittedName>
        <fullName evidence="2">Uncharacterized protein</fullName>
    </submittedName>
</protein>
<accession>A0AAX4PKQ3</accession>
<evidence type="ECO:0000256" key="1">
    <source>
        <dbReference type="SAM" id="MobiDB-lite"/>
    </source>
</evidence>
<dbReference type="Proteomes" id="UP001472866">
    <property type="component" value="Chromosome 17"/>
</dbReference>
<reference evidence="2 3" key="1">
    <citation type="submission" date="2024-03" db="EMBL/GenBank/DDBJ databases">
        <title>Complete genome sequence of the green alga Chloropicon roscoffensis RCC1871.</title>
        <authorList>
            <person name="Lemieux C."/>
            <person name="Pombert J.-F."/>
            <person name="Otis C."/>
            <person name="Turmel M."/>
        </authorList>
    </citation>
    <scope>NUCLEOTIDE SEQUENCE [LARGE SCALE GENOMIC DNA]</scope>
    <source>
        <strain evidence="2 3">RCC1871</strain>
    </source>
</reference>
<dbReference type="EMBL" id="CP151517">
    <property type="protein sequence ID" value="WZN66959.1"/>
    <property type="molecule type" value="Genomic_DNA"/>
</dbReference>